<feature type="transmembrane region" description="Helical" evidence="7">
    <location>
        <begin position="253"/>
        <end position="278"/>
    </location>
</feature>
<dbReference type="GO" id="GO:0003954">
    <property type="term" value="F:NADH dehydrogenase activity"/>
    <property type="evidence" value="ECO:0007669"/>
    <property type="project" value="TreeGrafter"/>
</dbReference>
<dbReference type="GO" id="GO:0016020">
    <property type="term" value="C:membrane"/>
    <property type="evidence" value="ECO:0007669"/>
    <property type="project" value="UniProtKB-SubCell"/>
</dbReference>
<feature type="domain" description="NADH:quinone oxidoreductase/Mrp antiporter transmembrane" evidence="8">
    <location>
        <begin position="207"/>
        <end position="487"/>
    </location>
</feature>
<evidence type="ECO:0000256" key="7">
    <source>
        <dbReference type="SAM" id="Phobius"/>
    </source>
</evidence>
<gene>
    <name evidence="9" type="ORF">GCM10017600_23190</name>
</gene>
<protein>
    <recommendedName>
        <fullName evidence="8">NADH:quinone oxidoreductase/Mrp antiporter transmembrane domain-containing protein</fullName>
    </recommendedName>
</protein>
<feature type="transmembrane region" description="Helical" evidence="7">
    <location>
        <begin position="478"/>
        <end position="502"/>
    </location>
</feature>
<comment type="caution">
    <text evidence="9">The sequence shown here is derived from an EMBL/GenBank/DDBJ whole genome shotgun (WGS) entry which is preliminary data.</text>
</comment>
<feature type="transmembrane region" description="Helical" evidence="7">
    <location>
        <begin position="346"/>
        <end position="367"/>
    </location>
</feature>
<dbReference type="Pfam" id="PF00361">
    <property type="entry name" value="Proton_antipo_M"/>
    <property type="match status" value="1"/>
</dbReference>
<feature type="transmembrane region" description="Helical" evidence="7">
    <location>
        <begin position="523"/>
        <end position="547"/>
    </location>
</feature>
<proteinExistence type="predicted"/>
<accession>A0A9W6I0R2</accession>
<dbReference type="GO" id="GO:0008137">
    <property type="term" value="F:NADH dehydrogenase (ubiquinone) activity"/>
    <property type="evidence" value="ECO:0007669"/>
    <property type="project" value="InterPro"/>
</dbReference>
<feature type="compositionally biased region" description="Gly residues" evidence="6">
    <location>
        <begin position="70"/>
        <end position="84"/>
    </location>
</feature>
<evidence type="ECO:0000313" key="10">
    <source>
        <dbReference type="Proteomes" id="UP001143474"/>
    </source>
</evidence>
<dbReference type="Gene3D" id="1.20.5.2700">
    <property type="match status" value="1"/>
</dbReference>
<evidence type="ECO:0000256" key="1">
    <source>
        <dbReference type="ARBA" id="ARBA00004127"/>
    </source>
</evidence>
<dbReference type="GO" id="GO:0015990">
    <property type="term" value="P:electron transport coupled proton transport"/>
    <property type="evidence" value="ECO:0007669"/>
    <property type="project" value="TreeGrafter"/>
</dbReference>
<keyword evidence="3 7" id="KW-1133">Transmembrane helix</keyword>
<feature type="transmembrane region" description="Helical" evidence="7">
    <location>
        <begin position="86"/>
        <end position="112"/>
    </location>
</feature>
<dbReference type="PANTHER" id="PTHR42829">
    <property type="entry name" value="NADH-UBIQUINONE OXIDOREDUCTASE CHAIN 5"/>
    <property type="match status" value="1"/>
</dbReference>
<evidence type="ECO:0000313" key="9">
    <source>
        <dbReference type="EMBL" id="GLK08914.1"/>
    </source>
</evidence>
<feature type="transmembrane region" description="Helical" evidence="7">
    <location>
        <begin position="132"/>
        <end position="151"/>
    </location>
</feature>
<feature type="transmembrane region" description="Helical" evidence="7">
    <location>
        <begin position="402"/>
        <end position="420"/>
    </location>
</feature>
<dbReference type="PANTHER" id="PTHR42829:SF2">
    <property type="entry name" value="NADH-UBIQUINONE OXIDOREDUCTASE CHAIN 5"/>
    <property type="match status" value="1"/>
</dbReference>
<evidence type="ECO:0000256" key="2">
    <source>
        <dbReference type="ARBA" id="ARBA00022692"/>
    </source>
</evidence>
<feature type="compositionally biased region" description="Polar residues" evidence="6">
    <location>
        <begin position="161"/>
        <end position="171"/>
    </location>
</feature>
<keyword evidence="2 5" id="KW-0812">Transmembrane</keyword>
<feature type="transmembrane region" description="Helical" evidence="7">
    <location>
        <begin position="374"/>
        <end position="396"/>
    </location>
</feature>
<feature type="transmembrane region" description="Helical" evidence="7">
    <location>
        <begin position="440"/>
        <end position="458"/>
    </location>
</feature>
<evidence type="ECO:0000256" key="5">
    <source>
        <dbReference type="RuleBase" id="RU000320"/>
    </source>
</evidence>
<evidence type="ECO:0000259" key="8">
    <source>
        <dbReference type="Pfam" id="PF00361"/>
    </source>
</evidence>
<feature type="transmembrane region" description="Helical" evidence="7">
    <location>
        <begin position="567"/>
        <end position="585"/>
    </location>
</feature>
<keyword evidence="4 7" id="KW-0472">Membrane</keyword>
<dbReference type="InterPro" id="IPR001750">
    <property type="entry name" value="ND/Mrp_TM"/>
</dbReference>
<dbReference type="RefSeq" id="WP_271217392.1">
    <property type="nucleotide sequence ID" value="NZ_BAAAVD010000003.1"/>
</dbReference>
<dbReference type="GO" id="GO:0042773">
    <property type="term" value="P:ATP synthesis coupled electron transport"/>
    <property type="evidence" value="ECO:0007669"/>
    <property type="project" value="InterPro"/>
</dbReference>
<feature type="transmembrane region" description="Helical" evidence="7">
    <location>
        <begin position="214"/>
        <end position="232"/>
    </location>
</feature>
<feature type="transmembrane region" description="Helical" evidence="7">
    <location>
        <begin position="684"/>
        <end position="702"/>
    </location>
</feature>
<feature type="transmembrane region" description="Helical" evidence="7">
    <location>
        <begin position="190"/>
        <end position="208"/>
    </location>
</feature>
<feature type="region of interest" description="Disordered" evidence="6">
    <location>
        <begin position="160"/>
        <end position="180"/>
    </location>
</feature>
<feature type="transmembrane region" description="Helical" evidence="7">
    <location>
        <begin position="284"/>
        <end position="306"/>
    </location>
</feature>
<reference evidence="9" key="2">
    <citation type="submission" date="2023-01" db="EMBL/GenBank/DDBJ databases">
        <authorList>
            <person name="Sun Q."/>
            <person name="Evtushenko L."/>
        </authorList>
    </citation>
    <scope>NUCLEOTIDE SEQUENCE</scope>
    <source>
        <strain evidence="9">VKM Ac-2007</strain>
    </source>
</reference>
<comment type="subcellular location">
    <subcellularLocation>
        <location evidence="1">Endomembrane system</location>
        <topology evidence="1">Multi-pass membrane protein</topology>
    </subcellularLocation>
    <subcellularLocation>
        <location evidence="5">Membrane</location>
        <topology evidence="5">Multi-pass membrane protein</topology>
    </subcellularLocation>
</comment>
<dbReference type="PRINTS" id="PR01434">
    <property type="entry name" value="NADHDHGNASE5"/>
</dbReference>
<dbReference type="Proteomes" id="UP001143474">
    <property type="component" value="Unassembled WGS sequence"/>
</dbReference>
<sequence length="703" mass="70784">MSALAWLLPGLPGVTGVLLVLAGGLRRGGTGHGAGLGRDGHGGTRPAGTGHVRTGQGAGREETGHVRTGHGAGHGRSGRGGGAGGLAGRAAPVGAVAVAAATLVLAVLAAFTRPASSVPLFAGLRAGVEVDGLSAVLVVTVSAVALAVLVFSAGDTRELSAENTRGPSTGGTRELPAGGTGEAGRARCRFFGLMLLFTAAMLVTVTAVDLALLLMGWEVMGAMSYALIGFLWRDDARVRSAGIAFVTTRAGDAGLYVAAGCALAGTGSLELAGLAAGARPWHDLVAAGIVVAALGKSAQLPLSFWLSHAMAGPSPVSALLHSATMVAAGAYLLLRAQPLLAVTGWAAQAAAWAGALTALLLGAVALAQRDLKQLLAASTCAQLGFMVLAAGTGALAGGTAHLVAHAAVKSLLFLGAGAWLAALGTKDLRELRGAARRHRLVGVTFGVGALALGGVPPLSLWVTKESILSVVAERSPALYLLSLVAALLAAAYSAKAVTAVWRPRDPWTRDDSERRGTGRVGRLEGLPLPVLALAAATLGVVGLPPVFEAWRRLLGAGGEPGPGGDGLLATGITAIAVTVAVPLAVRRRAPEAPPLLRDWLGLERVAVALVWRPVMALARSLARFDDRVLDGVVRSVPRAGTAAARLARGRAEAGVDGLVRDVGTVTARLAGLARRPQTGQVHTYFAQAAVGLLLLAVVVALAR</sequence>
<keyword evidence="10" id="KW-1185">Reference proteome</keyword>
<feature type="region of interest" description="Disordered" evidence="6">
    <location>
        <begin position="32"/>
        <end position="84"/>
    </location>
</feature>
<evidence type="ECO:0000256" key="4">
    <source>
        <dbReference type="ARBA" id="ARBA00023136"/>
    </source>
</evidence>
<feature type="transmembrane region" description="Helical" evidence="7">
    <location>
        <begin position="6"/>
        <end position="25"/>
    </location>
</feature>
<evidence type="ECO:0000256" key="6">
    <source>
        <dbReference type="SAM" id="MobiDB-lite"/>
    </source>
</evidence>
<dbReference type="GO" id="GO:0012505">
    <property type="term" value="C:endomembrane system"/>
    <property type="evidence" value="ECO:0007669"/>
    <property type="project" value="UniProtKB-SubCell"/>
</dbReference>
<name>A0A9W6I0R2_9ACTN</name>
<dbReference type="AlphaFoldDB" id="A0A9W6I0R2"/>
<organism evidence="9 10">
    <name type="scientific">Streptosporangium carneum</name>
    <dbReference type="NCBI Taxonomy" id="47481"/>
    <lineage>
        <taxon>Bacteria</taxon>
        <taxon>Bacillati</taxon>
        <taxon>Actinomycetota</taxon>
        <taxon>Actinomycetes</taxon>
        <taxon>Streptosporangiales</taxon>
        <taxon>Streptosporangiaceae</taxon>
        <taxon>Streptosporangium</taxon>
    </lineage>
</organism>
<dbReference type="InterPro" id="IPR003945">
    <property type="entry name" value="NU5C-like"/>
</dbReference>
<reference evidence="9" key="1">
    <citation type="journal article" date="2014" name="Int. J. Syst. Evol. Microbiol.">
        <title>Complete genome sequence of Corynebacterium casei LMG S-19264T (=DSM 44701T), isolated from a smear-ripened cheese.</title>
        <authorList>
            <consortium name="US DOE Joint Genome Institute (JGI-PGF)"/>
            <person name="Walter F."/>
            <person name="Albersmeier A."/>
            <person name="Kalinowski J."/>
            <person name="Ruckert C."/>
        </authorList>
    </citation>
    <scope>NUCLEOTIDE SEQUENCE</scope>
    <source>
        <strain evidence="9">VKM Ac-2007</strain>
    </source>
</reference>
<feature type="transmembrane region" description="Helical" evidence="7">
    <location>
        <begin position="318"/>
        <end position="334"/>
    </location>
</feature>
<dbReference type="EMBL" id="BSEV01000003">
    <property type="protein sequence ID" value="GLK08914.1"/>
    <property type="molecule type" value="Genomic_DNA"/>
</dbReference>
<evidence type="ECO:0000256" key="3">
    <source>
        <dbReference type="ARBA" id="ARBA00022989"/>
    </source>
</evidence>